<evidence type="ECO:0000313" key="2">
    <source>
        <dbReference type="EMBL" id="KAH1114164.1"/>
    </source>
</evidence>
<protein>
    <recommendedName>
        <fullName evidence="1">Reverse transcriptase domain-containing protein</fullName>
    </recommendedName>
</protein>
<dbReference type="AlphaFoldDB" id="A0A9D4AFC6"/>
<evidence type="ECO:0000259" key="1">
    <source>
        <dbReference type="Pfam" id="PF00078"/>
    </source>
</evidence>
<dbReference type="InterPro" id="IPR000477">
    <property type="entry name" value="RT_dom"/>
</dbReference>
<gene>
    <name evidence="2" type="ORF">J1N35_007542</name>
</gene>
<evidence type="ECO:0000313" key="3">
    <source>
        <dbReference type="Proteomes" id="UP000828251"/>
    </source>
</evidence>
<feature type="domain" description="Reverse transcriptase" evidence="1">
    <location>
        <begin position="2"/>
        <end position="98"/>
    </location>
</feature>
<accession>A0A9D4AFC6</accession>
<comment type="caution">
    <text evidence="2">The sequence shown here is derived from an EMBL/GenBank/DDBJ whole genome shotgun (WGS) entry which is preliminary data.</text>
</comment>
<dbReference type="Proteomes" id="UP000828251">
    <property type="component" value="Unassembled WGS sequence"/>
</dbReference>
<dbReference type="EMBL" id="JAIQCV010000003">
    <property type="protein sequence ID" value="KAH1114164.1"/>
    <property type="molecule type" value="Genomic_DNA"/>
</dbReference>
<dbReference type="PANTHER" id="PTHR19446">
    <property type="entry name" value="REVERSE TRANSCRIPTASES"/>
    <property type="match status" value="1"/>
</dbReference>
<name>A0A9D4AFC6_9ROSI</name>
<dbReference type="OrthoDB" id="1001905at2759"/>
<proteinExistence type="predicted"/>
<sequence>MNFRPISLCMVFYKIISKAIVNRFQKVLDLCIDSAQSGFVLKKLITDSMLLAYEILHTLRNKRVGKKGLMALKIDMSKAYDRVERDFLKQMMTKMGFADS</sequence>
<organism evidence="2 3">
    <name type="scientific">Gossypium stocksii</name>
    <dbReference type="NCBI Taxonomy" id="47602"/>
    <lineage>
        <taxon>Eukaryota</taxon>
        <taxon>Viridiplantae</taxon>
        <taxon>Streptophyta</taxon>
        <taxon>Embryophyta</taxon>
        <taxon>Tracheophyta</taxon>
        <taxon>Spermatophyta</taxon>
        <taxon>Magnoliopsida</taxon>
        <taxon>eudicotyledons</taxon>
        <taxon>Gunneridae</taxon>
        <taxon>Pentapetalae</taxon>
        <taxon>rosids</taxon>
        <taxon>malvids</taxon>
        <taxon>Malvales</taxon>
        <taxon>Malvaceae</taxon>
        <taxon>Malvoideae</taxon>
        <taxon>Gossypium</taxon>
    </lineage>
</organism>
<reference evidence="2 3" key="1">
    <citation type="journal article" date="2021" name="Plant Biotechnol. J.">
        <title>Multi-omics assisted identification of the key and species-specific regulatory components of drought-tolerant mechanisms in Gossypium stocksii.</title>
        <authorList>
            <person name="Yu D."/>
            <person name="Ke L."/>
            <person name="Zhang D."/>
            <person name="Wu Y."/>
            <person name="Sun Y."/>
            <person name="Mei J."/>
            <person name="Sun J."/>
            <person name="Sun Y."/>
        </authorList>
    </citation>
    <scope>NUCLEOTIDE SEQUENCE [LARGE SCALE GENOMIC DNA]</scope>
    <source>
        <strain evidence="3">cv. E1</strain>
        <tissue evidence="2">Leaf</tissue>
    </source>
</reference>
<keyword evidence="3" id="KW-1185">Reference proteome</keyword>
<dbReference type="Pfam" id="PF00078">
    <property type="entry name" value="RVT_1"/>
    <property type="match status" value="1"/>
</dbReference>